<keyword evidence="3" id="KW-1185">Reference proteome</keyword>
<gene>
    <name evidence="2" type="ORF">POVWA1_084190</name>
</gene>
<reference evidence="3" key="1">
    <citation type="submission" date="2016-05" db="EMBL/GenBank/DDBJ databases">
        <authorList>
            <person name="Naeem Raeece"/>
        </authorList>
    </citation>
    <scope>NUCLEOTIDE SEQUENCE [LARGE SCALE GENOMIC DNA]</scope>
</reference>
<dbReference type="Pfam" id="PF05795">
    <property type="entry name" value="Plasmodium_Vir"/>
    <property type="match status" value="2"/>
</dbReference>
<keyword evidence="1" id="KW-0812">Transmembrane</keyword>
<dbReference type="EMBL" id="FLRD01001656">
    <property type="protein sequence ID" value="SBT57878.1"/>
    <property type="molecule type" value="Genomic_DNA"/>
</dbReference>
<feature type="transmembrane region" description="Helical" evidence="1">
    <location>
        <begin position="281"/>
        <end position="308"/>
    </location>
</feature>
<name>A0A1A9ANV7_PLAOA</name>
<dbReference type="InterPro" id="IPR008780">
    <property type="entry name" value="Plasmodium_Vir"/>
</dbReference>
<evidence type="ECO:0000256" key="1">
    <source>
        <dbReference type="SAM" id="Phobius"/>
    </source>
</evidence>
<keyword evidence="1" id="KW-0472">Membrane</keyword>
<dbReference type="AlphaFoldDB" id="A0A1A9ANV7"/>
<evidence type="ECO:0000313" key="3">
    <source>
        <dbReference type="Proteomes" id="UP000078555"/>
    </source>
</evidence>
<organism evidence="2 3">
    <name type="scientific">Plasmodium ovale wallikeri</name>
    <dbReference type="NCBI Taxonomy" id="864142"/>
    <lineage>
        <taxon>Eukaryota</taxon>
        <taxon>Sar</taxon>
        <taxon>Alveolata</taxon>
        <taxon>Apicomplexa</taxon>
        <taxon>Aconoidasida</taxon>
        <taxon>Haemosporida</taxon>
        <taxon>Plasmodiidae</taxon>
        <taxon>Plasmodium</taxon>
        <taxon>Plasmodium (Plasmodium)</taxon>
    </lineage>
</organism>
<proteinExistence type="predicted"/>
<protein>
    <submittedName>
        <fullName evidence="2">PIR Superfamily Protein</fullName>
    </submittedName>
</protein>
<accession>A0A1A9ANV7</accession>
<dbReference type="Proteomes" id="UP000078555">
    <property type="component" value="Unassembled WGS sequence"/>
</dbReference>
<sequence length="355" mass="42184">MEDFPNFDQDHRLINLNNDYPTLEDIDLYKYYKIFSEERDIQNDKTYCQSKIQFQNEFSGGQIYELCAKLRRNFRIISTDINYKLSEEDACRYLKLWLNDEIIHYRFDKDAILSIKDNWDNIKNEGNYYHAKCDDAFLDNSYDNFISSNKDAFQVIEIICEYLKLTNGDIQIHNMAELNSIRNSLRNEYISDNFSKYKTISEECSRENTTHLLCNIYNKYKIKYRERFNELEKKVDQEIIAVEKQILNAEVAERSFLSRLQEIGRILGIDELMTPASTTSIAVIGSFVGIFLLLLLFYKFTPFGSFIISRIRKMKRMGNKEDEEPDELFLYTCENESINMDRNPYRISHHSGGYF</sequence>
<evidence type="ECO:0000313" key="2">
    <source>
        <dbReference type="EMBL" id="SBT57878.1"/>
    </source>
</evidence>
<keyword evidence="1" id="KW-1133">Transmembrane helix</keyword>